<name>A0A9P0SDF4_PIEBR</name>
<gene>
    <name evidence="1" type="ORF">PIBRA_LOCUS207</name>
</gene>
<proteinExistence type="predicted"/>
<dbReference type="Proteomes" id="UP001152562">
    <property type="component" value="Unassembled WGS sequence"/>
</dbReference>
<keyword evidence="2" id="KW-1185">Reference proteome</keyword>
<reference evidence="1" key="1">
    <citation type="submission" date="2022-05" db="EMBL/GenBank/DDBJ databases">
        <authorList>
            <person name="Okamura Y."/>
        </authorList>
    </citation>
    <scope>NUCLEOTIDE SEQUENCE</scope>
</reference>
<dbReference type="AlphaFoldDB" id="A0A9P0SDF4"/>
<evidence type="ECO:0000313" key="1">
    <source>
        <dbReference type="EMBL" id="CAH3836615.1"/>
    </source>
</evidence>
<dbReference type="EMBL" id="CALOZG010000001">
    <property type="protein sequence ID" value="CAH3836615.1"/>
    <property type="molecule type" value="Genomic_DNA"/>
</dbReference>
<protein>
    <submittedName>
        <fullName evidence="1">Uncharacterized protein</fullName>
    </submittedName>
</protein>
<organism evidence="1 2">
    <name type="scientific">Pieris brassicae</name>
    <name type="common">White butterfly</name>
    <name type="synonym">Large white butterfly</name>
    <dbReference type="NCBI Taxonomy" id="7116"/>
    <lineage>
        <taxon>Eukaryota</taxon>
        <taxon>Metazoa</taxon>
        <taxon>Ecdysozoa</taxon>
        <taxon>Arthropoda</taxon>
        <taxon>Hexapoda</taxon>
        <taxon>Insecta</taxon>
        <taxon>Pterygota</taxon>
        <taxon>Neoptera</taxon>
        <taxon>Endopterygota</taxon>
        <taxon>Lepidoptera</taxon>
        <taxon>Glossata</taxon>
        <taxon>Ditrysia</taxon>
        <taxon>Papilionoidea</taxon>
        <taxon>Pieridae</taxon>
        <taxon>Pierinae</taxon>
        <taxon>Pieris</taxon>
    </lineage>
</organism>
<evidence type="ECO:0000313" key="2">
    <source>
        <dbReference type="Proteomes" id="UP001152562"/>
    </source>
</evidence>
<comment type="caution">
    <text evidence="1">The sequence shown here is derived from an EMBL/GenBank/DDBJ whole genome shotgun (WGS) entry which is preliminary data.</text>
</comment>
<accession>A0A9P0SDF4</accession>
<sequence length="97" mass="10641">MRAPNKIHYVQGVSGADPRLDLVTTSVIYKNSVEYYVQEIVISHCDDLDTKAADLANPCWKSRVDHSWGATPPCLSPTPGFLLCVGDLDPAARTKHC</sequence>